<feature type="transmembrane region" description="Helical" evidence="1">
    <location>
        <begin position="54"/>
        <end position="75"/>
    </location>
</feature>
<keyword evidence="1" id="KW-1133">Transmembrane helix</keyword>
<organism evidence="2 3">
    <name type="scientific">Dehalogenimonas alkenigignens</name>
    <dbReference type="NCBI Taxonomy" id="1217799"/>
    <lineage>
        <taxon>Bacteria</taxon>
        <taxon>Bacillati</taxon>
        <taxon>Chloroflexota</taxon>
        <taxon>Dehalococcoidia</taxon>
        <taxon>Dehalococcoidales</taxon>
        <taxon>Dehalococcoidaceae</taxon>
        <taxon>Dehalogenimonas</taxon>
    </lineage>
</organism>
<gene>
    <name evidence="2" type="ORF">DEALK_13120</name>
</gene>
<dbReference type="EMBL" id="LFDV01000002">
    <property type="protein sequence ID" value="KTB48466.1"/>
    <property type="molecule type" value="Genomic_DNA"/>
</dbReference>
<dbReference type="Proteomes" id="UP000053947">
    <property type="component" value="Unassembled WGS sequence"/>
</dbReference>
<feature type="transmembrane region" description="Helical" evidence="1">
    <location>
        <begin position="28"/>
        <end position="47"/>
    </location>
</feature>
<keyword evidence="3" id="KW-1185">Reference proteome</keyword>
<comment type="caution">
    <text evidence="2">The sequence shown here is derived from an EMBL/GenBank/DDBJ whole genome shotgun (WGS) entry which is preliminary data.</text>
</comment>
<sequence>MGIASLASAITSFIGLLAGLLAGGTFYLWLALILAFCGVYFGLTAAVRRRQYAAGIAGLVTGGLVAIISAVAIGVNRGIS</sequence>
<evidence type="ECO:0000313" key="3">
    <source>
        <dbReference type="Proteomes" id="UP000053947"/>
    </source>
</evidence>
<name>A0A0W0GIW7_9CHLR</name>
<keyword evidence="1" id="KW-0812">Transmembrane</keyword>
<evidence type="ECO:0000313" key="2">
    <source>
        <dbReference type="EMBL" id="KTB48466.1"/>
    </source>
</evidence>
<proteinExistence type="predicted"/>
<dbReference type="STRING" id="1217799.DEALK_13120"/>
<dbReference type="AlphaFoldDB" id="A0A0W0GIW7"/>
<evidence type="ECO:0000256" key="1">
    <source>
        <dbReference type="SAM" id="Phobius"/>
    </source>
</evidence>
<keyword evidence="1" id="KW-0472">Membrane</keyword>
<accession>A0A0W0GIW7</accession>
<dbReference type="RefSeq" id="WP_133240192.1">
    <property type="nucleotide sequence ID" value="NZ_KQ758903.1"/>
</dbReference>
<protein>
    <submittedName>
        <fullName evidence="2">Uncharacterized protein</fullName>
    </submittedName>
</protein>
<reference evidence="2 3" key="1">
    <citation type="submission" date="2015-06" db="EMBL/GenBank/DDBJ databases">
        <title>Genome sequence of the organohalide-respiring Dehalogenimonas alkenigignens type strain (IP3-3T).</title>
        <authorList>
            <person name="Key T.A."/>
            <person name="Richmond D.P."/>
            <person name="Bowman K.S."/>
            <person name="Cho Y.-J."/>
            <person name="Chun J."/>
            <person name="da Costa M.S."/>
            <person name="Rainey F.A."/>
            <person name="Moe W.M."/>
        </authorList>
    </citation>
    <scope>NUCLEOTIDE SEQUENCE [LARGE SCALE GENOMIC DNA]</scope>
    <source>
        <strain evidence="2 3">IP3-3</strain>
    </source>
</reference>